<dbReference type="InterPro" id="IPR028359">
    <property type="entry name" value="UDP_ManNAc/GlcNAc_DH"/>
</dbReference>
<gene>
    <name evidence="5" type="ORF">GCM10008013_36420</name>
</gene>
<name>A0ABQ1YPF5_9BACL</name>
<dbReference type="InterPro" id="IPR001732">
    <property type="entry name" value="UDP-Glc/GDP-Man_DH_N"/>
</dbReference>
<dbReference type="SUPFAM" id="SSF52413">
    <property type="entry name" value="UDP-glucose/GDP-mannose dehydrogenase C-terminal domain"/>
    <property type="match status" value="1"/>
</dbReference>
<keyword evidence="6" id="KW-1185">Reference proteome</keyword>
<dbReference type="NCBIfam" id="TIGR03026">
    <property type="entry name" value="NDP-sugDHase"/>
    <property type="match status" value="1"/>
</dbReference>
<accession>A0ABQ1YPF5</accession>
<organism evidence="5 6">
    <name type="scientific">Paenibacillus segetis</name>
    <dbReference type="NCBI Taxonomy" id="1325360"/>
    <lineage>
        <taxon>Bacteria</taxon>
        <taxon>Bacillati</taxon>
        <taxon>Bacillota</taxon>
        <taxon>Bacilli</taxon>
        <taxon>Bacillales</taxon>
        <taxon>Paenibacillaceae</taxon>
        <taxon>Paenibacillus</taxon>
    </lineage>
</organism>
<sequence>MNREVFKTHDLSAELMNKLHNKAAVIGVIGLGYVGLPLAVEKAKAGYHVIGFDVQEQKVNMVNSGYNYIGDVIDEDLRGMVDSGLLEATLDYSFLSTVDTVAICVPTPLDIYQQPDTSYVEKSTQEIAKYLHPGMLIVLESTTYPGTTEELVRPILESTGLKCGEDFFLAYSPERIDPGNKLFNTKNTPKVVGGVTKACSKVAEELYKQVLDGEVYVVSSPAVAEMEKIYENTFRHINIALANEMAVLCNRMGINVWEMIDAAKTKPYGFMAFYPGPGLGGHCIPIDPFYLTWKAREYNYHTRLIELAGEINNSMPEFVVQKIGEILNEDGKPIRGSKVYLLGVAYKKDIDDYRESPVLKMIELLQERGAIVWVSDPHVPTFKYRGINYECIELTEERVAEADITVIATDHSQFDFEMIGRESKSLFDTRNAMKFNTKPERYHLL</sequence>
<keyword evidence="1" id="KW-0560">Oxidoreductase</keyword>
<dbReference type="PIRSF" id="PIRSF000124">
    <property type="entry name" value="UDPglc_GDPman_dh"/>
    <property type="match status" value="1"/>
</dbReference>
<reference evidence="6" key="1">
    <citation type="journal article" date="2019" name="Int. J. Syst. Evol. Microbiol.">
        <title>The Global Catalogue of Microorganisms (GCM) 10K type strain sequencing project: providing services to taxonomists for standard genome sequencing and annotation.</title>
        <authorList>
            <consortium name="The Broad Institute Genomics Platform"/>
            <consortium name="The Broad Institute Genome Sequencing Center for Infectious Disease"/>
            <person name="Wu L."/>
            <person name="Ma J."/>
        </authorList>
    </citation>
    <scope>NUCLEOTIDE SEQUENCE [LARGE SCALE GENOMIC DNA]</scope>
    <source>
        <strain evidence="6">CGMCC 1.12769</strain>
    </source>
</reference>
<dbReference type="RefSeq" id="WP_188541272.1">
    <property type="nucleotide sequence ID" value="NZ_BMFT01000002.1"/>
</dbReference>
<keyword evidence="2" id="KW-0520">NAD</keyword>
<evidence type="ECO:0000259" key="4">
    <source>
        <dbReference type="SMART" id="SM00984"/>
    </source>
</evidence>
<dbReference type="PIRSF" id="PIRSF500136">
    <property type="entry name" value="UDP_ManNAc_DH"/>
    <property type="match status" value="1"/>
</dbReference>
<feature type="domain" description="UDP-glucose/GDP-mannose dehydrogenase C-terminal" evidence="4">
    <location>
        <begin position="340"/>
        <end position="435"/>
    </location>
</feature>
<dbReference type="EMBL" id="BMFT01000002">
    <property type="protein sequence ID" value="GGH32171.1"/>
    <property type="molecule type" value="Genomic_DNA"/>
</dbReference>
<dbReference type="InterPro" id="IPR036220">
    <property type="entry name" value="UDP-Glc/GDP-Man_DH_C_sf"/>
</dbReference>
<dbReference type="SUPFAM" id="SSF48179">
    <property type="entry name" value="6-phosphogluconate dehydrogenase C-terminal domain-like"/>
    <property type="match status" value="1"/>
</dbReference>
<dbReference type="InterPro" id="IPR014026">
    <property type="entry name" value="UDP-Glc/GDP-Man_DH_dimer"/>
</dbReference>
<dbReference type="Proteomes" id="UP000659344">
    <property type="component" value="Unassembled WGS sequence"/>
</dbReference>
<dbReference type="PANTHER" id="PTHR43491">
    <property type="entry name" value="UDP-N-ACETYL-D-MANNOSAMINE DEHYDROGENASE"/>
    <property type="match status" value="1"/>
</dbReference>
<proteinExistence type="inferred from homology"/>
<dbReference type="Pfam" id="PF03721">
    <property type="entry name" value="UDPG_MGDP_dh_N"/>
    <property type="match status" value="1"/>
</dbReference>
<dbReference type="SMART" id="SM00984">
    <property type="entry name" value="UDPG_MGDP_dh_C"/>
    <property type="match status" value="1"/>
</dbReference>
<dbReference type="InterPro" id="IPR014027">
    <property type="entry name" value="UDP-Glc/GDP-Man_DH_C"/>
</dbReference>
<dbReference type="InterPro" id="IPR036291">
    <property type="entry name" value="NAD(P)-bd_dom_sf"/>
</dbReference>
<evidence type="ECO:0000256" key="1">
    <source>
        <dbReference type="ARBA" id="ARBA00023002"/>
    </source>
</evidence>
<comment type="similarity">
    <text evidence="3">Belongs to the UDP-glucose/GDP-mannose dehydrogenase family.</text>
</comment>
<dbReference type="Pfam" id="PF03720">
    <property type="entry name" value="UDPG_MGDP_dh_C"/>
    <property type="match status" value="1"/>
</dbReference>
<dbReference type="PANTHER" id="PTHR43491:SF1">
    <property type="entry name" value="UDP-N-ACETYL-D-MANNOSAMINE DEHYDROGENASE"/>
    <property type="match status" value="1"/>
</dbReference>
<evidence type="ECO:0000313" key="6">
    <source>
        <dbReference type="Proteomes" id="UP000659344"/>
    </source>
</evidence>
<evidence type="ECO:0000256" key="2">
    <source>
        <dbReference type="ARBA" id="ARBA00023027"/>
    </source>
</evidence>
<dbReference type="SUPFAM" id="SSF51735">
    <property type="entry name" value="NAD(P)-binding Rossmann-fold domains"/>
    <property type="match status" value="1"/>
</dbReference>
<dbReference type="InterPro" id="IPR017476">
    <property type="entry name" value="UDP-Glc/GDP-Man"/>
</dbReference>
<protein>
    <submittedName>
        <fullName evidence="5">UDP-N-acetyl-D-glucosamine dehydrogenase</fullName>
    </submittedName>
</protein>
<dbReference type="InterPro" id="IPR008927">
    <property type="entry name" value="6-PGluconate_DH-like_C_sf"/>
</dbReference>
<evidence type="ECO:0000256" key="3">
    <source>
        <dbReference type="PIRNR" id="PIRNR000124"/>
    </source>
</evidence>
<dbReference type="Gene3D" id="3.40.50.720">
    <property type="entry name" value="NAD(P)-binding Rossmann-like Domain"/>
    <property type="match status" value="2"/>
</dbReference>
<dbReference type="Pfam" id="PF00984">
    <property type="entry name" value="UDPG_MGDP_dh"/>
    <property type="match status" value="1"/>
</dbReference>
<evidence type="ECO:0000313" key="5">
    <source>
        <dbReference type="EMBL" id="GGH32171.1"/>
    </source>
</evidence>
<comment type="caution">
    <text evidence="5">The sequence shown here is derived from an EMBL/GenBank/DDBJ whole genome shotgun (WGS) entry which is preliminary data.</text>
</comment>